<dbReference type="GO" id="GO:0010181">
    <property type="term" value="F:FMN binding"/>
    <property type="evidence" value="ECO:0007669"/>
    <property type="project" value="InterPro"/>
</dbReference>
<comment type="similarity">
    <text evidence="3">In the N-terminal section; belongs to the NADH:flavin oxidoreductase/NADH oxidase family.</text>
</comment>
<keyword evidence="7" id="KW-0560">Oxidoreductase</keyword>
<evidence type="ECO:0000259" key="10">
    <source>
        <dbReference type="Pfam" id="PF00724"/>
    </source>
</evidence>
<dbReference type="FunFam" id="3.20.20.70:FF:000082">
    <property type="entry name" value="NADPH-dependent 2,4-dienoyl-CoA reductase"/>
    <property type="match status" value="1"/>
</dbReference>
<keyword evidence="6" id="KW-0479">Metal-binding</keyword>
<keyword evidence="9" id="KW-0411">Iron-sulfur</keyword>
<keyword evidence="4" id="KW-0285">Flavoprotein</keyword>
<protein>
    <submittedName>
        <fullName evidence="12">2,4-dienoyl-CoA reductase</fullName>
    </submittedName>
</protein>
<evidence type="ECO:0000259" key="11">
    <source>
        <dbReference type="Pfam" id="PF07992"/>
    </source>
</evidence>
<dbReference type="AlphaFoldDB" id="A0A918KFU8"/>
<dbReference type="GO" id="GO:0033543">
    <property type="term" value="P:fatty acid beta-oxidation, unsaturated, even number, reductase/isomerase pathway"/>
    <property type="evidence" value="ECO:0007669"/>
    <property type="project" value="TreeGrafter"/>
</dbReference>
<comment type="caution">
    <text evidence="12">The sequence shown here is derived from an EMBL/GenBank/DDBJ whole genome shotgun (WGS) entry which is preliminary data.</text>
</comment>
<accession>A0A918KFU8</accession>
<dbReference type="InterPro" id="IPR023753">
    <property type="entry name" value="FAD/NAD-binding_dom"/>
</dbReference>
<dbReference type="SUPFAM" id="SSF51905">
    <property type="entry name" value="FAD/NAD(P)-binding domain"/>
    <property type="match status" value="1"/>
</dbReference>
<evidence type="ECO:0000256" key="9">
    <source>
        <dbReference type="ARBA" id="ARBA00023014"/>
    </source>
</evidence>
<evidence type="ECO:0000313" key="12">
    <source>
        <dbReference type="EMBL" id="GGX61986.1"/>
    </source>
</evidence>
<evidence type="ECO:0000256" key="8">
    <source>
        <dbReference type="ARBA" id="ARBA00023004"/>
    </source>
</evidence>
<name>A0A918KFU8_9GAMM</name>
<evidence type="ECO:0000256" key="2">
    <source>
        <dbReference type="ARBA" id="ARBA00001966"/>
    </source>
</evidence>
<dbReference type="EMBL" id="BMXR01000008">
    <property type="protein sequence ID" value="GGX61986.1"/>
    <property type="molecule type" value="Genomic_DNA"/>
</dbReference>
<evidence type="ECO:0000256" key="7">
    <source>
        <dbReference type="ARBA" id="ARBA00023002"/>
    </source>
</evidence>
<dbReference type="InterPro" id="IPR051793">
    <property type="entry name" value="NADH:flavin_oxidoreductase"/>
</dbReference>
<dbReference type="PRINTS" id="PR00411">
    <property type="entry name" value="PNDRDTASEI"/>
</dbReference>
<dbReference type="Pfam" id="PF07992">
    <property type="entry name" value="Pyr_redox_2"/>
    <property type="match status" value="1"/>
</dbReference>
<dbReference type="Proteomes" id="UP000626148">
    <property type="component" value="Unassembled WGS sequence"/>
</dbReference>
<evidence type="ECO:0000256" key="6">
    <source>
        <dbReference type="ARBA" id="ARBA00022723"/>
    </source>
</evidence>
<dbReference type="GO" id="GO:0046872">
    <property type="term" value="F:metal ion binding"/>
    <property type="evidence" value="ECO:0007669"/>
    <property type="project" value="UniProtKB-KW"/>
</dbReference>
<keyword evidence="13" id="KW-1185">Reference proteome</keyword>
<dbReference type="SUPFAM" id="SSF51971">
    <property type="entry name" value="Nucleotide-binding domain"/>
    <property type="match status" value="1"/>
</dbReference>
<reference evidence="12" key="2">
    <citation type="submission" date="2020-09" db="EMBL/GenBank/DDBJ databases">
        <authorList>
            <person name="Sun Q."/>
            <person name="Kim S."/>
        </authorList>
    </citation>
    <scope>NUCLEOTIDE SEQUENCE</scope>
    <source>
        <strain evidence="12">KCTC 22169</strain>
    </source>
</reference>
<comment type="cofactor">
    <cofactor evidence="1">
        <name>FMN</name>
        <dbReference type="ChEBI" id="CHEBI:58210"/>
    </cofactor>
</comment>
<sequence>MTHPYPNLFTPLEVGPLTLKNRFLMGSMHTGLEEAKNGFERMAAFYAERAQGGVAMIVTGGISPNEEGLTYPGAAKLTTQEEASKHKTITRAVHEAGGRISLQILHTGRYAYIPNNVSASEIQAPINPFKPKALTDEQIQRTIDDFAHCAVLAKEAGYDGVEVMGSEGYLINQFTAPRTNHRDDDWGGDIRHRITLGERIVQEIRAQCGDDFLVIYRLSMIDLVEEGNTWDEIVEQARVMQQAGVHLLNTGIGWHEARIPTIATSVPRAAFARVTERIRKEVSIPVVACNRINTPEVAENIIASGQADMVSMARPFLADGFFVNKAEAGDAEAINTCIACNQACLDHIFEMKLTSCLVNPRACRETELNYVPTKTPKRIAVVGSGPGGLAAATVAAERGHTVTLFDEHDEIGGQLNLAKRIPGKEEFHETLRYFKVQLERNKVDIRLDKRVTADDLADFDEVVIATGINPRTPDIDGIDHPSVVSYVDLVSGRVRPGQHVAIIGAGGIGFDVGEVLVHEGVSPSLDVDVFMKEWGVDLNVGTPGGLIPAQHTPSPRQVWLLQRKTSKVGKNLGKTTGWIHRATLQHKGVEFLRGVEYRCIDDAGLHITIDGEDRTLPADQIVICAGQESRLDLFHELEQRGITGHRIGGAFKAGELDAKRAIRQGSELAAEL</sequence>
<dbReference type="PANTHER" id="PTHR42917:SF2">
    <property type="entry name" value="2,4-DIENOYL-COA REDUCTASE [(2E)-ENOYL-COA-PRODUCING]"/>
    <property type="match status" value="1"/>
</dbReference>
<evidence type="ECO:0000256" key="1">
    <source>
        <dbReference type="ARBA" id="ARBA00001917"/>
    </source>
</evidence>
<feature type="domain" description="NADH:flavin oxidoreductase/NADH oxidase N-terminal" evidence="10">
    <location>
        <begin position="7"/>
        <end position="329"/>
    </location>
</feature>
<dbReference type="GO" id="GO:0008670">
    <property type="term" value="F:2,4-dienoyl-CoA reductase (NADPH) activity"/>
    <property type="evidence" value="ECO:0007669"/>
    <property type="project" value="TreeGrafter"/>
</dbReference>
<keyword evidence="8" id="KW-0408">Iron</keyword>
<dbReference type="Gene3D" id="3.50.50.60">
    <property type="entry name" value="FAD/NAD(P)-binding domain"/>
    <property type="match status" value="1"/>
</dbReference>
<proteinExistence type="inferred from homology"/>
<dbReference type="SUPFAM" id="SSF51395">
    <property type="entry name" value="FMN-linked oxidoreductases"/>
    <property type="match status" value="1"/>
</dbReference>
<reference evidence="12" key="1">
    <citation type="journal article" date="2014" name="Int. J. Syst. Evol. Microbiol.">
        <title>Complete genome sequence of Corynebacterium casei LMG S-19264T (=DSM 44701T), isolated from a smear-ripened cheese.</title>
        <authorList>
            <consortium name="US DOE Joint Genome Institute (JGI-PGF)"/>
            <person name="Walter F."/>
            <person name="Albersmeier A."/>
            <person name="Kalinowski J."/>
            <person name="Ruckert C."/>
        </authorList>
    </citation>
    <scope>NUCLEOTIDE SEQUENCE</scope>
    <source>
        <strain evidence="12">KCTC 22169</strain>
    </source>
</reference>
<evidence type="ECO:0000256" key="3">
    <source>
        <dbReference type="ARBA" id="ARBA00011048"/>
    </source>
</evidence>
<dbReference type="PRINTS" id="PR00368">
    <property type="entry name" value="FADPNR"/>
</dbReference>
<dbReference type="PANTHER" id="PTHR42917">
    <property type="entry name" value="2,4-DIENOYL-COA REDUCTASE"/>
    <property type="match status" value="1"/>
</dbReference>
<evidence type="ECO:0000313" key="13">
    <source>
        <dbReference type="Proteomes" id="UP000626148"/>
    </source>
</evidence>
<dbReference type="RefSeq" id="WP_189610550.1">
    <property type="nucleotide sequence ID" value="NZ_BMXR01000008.1"/>
</dbReference>
<keyword evidence="5" id="KW-0288">FMN</keyword>
<dbReference type="Gene3D" id="3.40.50.720">
    <property type="entry name" value="NAD(P)-binding Rossmann-like Domain"/>
    <property type="match status" value="1"/>
</dbReference>
<dbReference type="Gene3D" id="3.20.20.70">
    <property type="entry name" value="Aldolase class I"/>
    <property type="match status" value="1"/>
</dbReference>
<gene>
    <name evidence="12" type="primary">fadH1</name>
    <name evidence="12" type="ORF">GCM10007392_32300</name>
</gene>
<dbReference type="InterPro" id="IPR013785">
    <property type="entry name" value="Aldolase_TIM"/>
</dbReference>
<comment type="cofactor">
    <cofactor evidence="2">
        <name>[4Fe-4S] cluster</name>
        <dbReference type="ChEBI" id="CHEBI:49883"/>
    </cofactor>
</comment>
<evidence type="ECO:0000256" key="4">
    <source>
        <dbReference type="ARBA" id="ARBA00022630"/>
    </source>
</evidence>
<organism evidence="12 13">
    <name type="scientific">Saccharospirillum salsuginis</name>
    <dbReference type="NCBI Taxonomy" id="418750"/>
    <lineage>
        <taxon>Bacteria</taxon>
        <taxon>Pseudomonadati</taxon>
        <taxon>Pseudomonadota</taxon>
        <taxon>Gammaproteobacteria</taxon>
        <taxon>Oceanospirillales</taxon>
        <taxon>Saccharospirillaceae</taxon>
        <taxon>Saccharospirillum</taxon>
    </lineage>
</organism>
<dbReference type="InterPro" id="IPR036188">
    <property type="entry name" value="FAD/NAD-bd_sf"/>
</dbReference>
<feature type="domain" description="FAD/NAD(P)-binding" evidence="11">
    <location>
        <begin position="378"/>
        <end position="643"/>
    </location>
</feature>
<dbReference type="GO" id="GO:0051536">
    <property type="term" value="F:iron-sulfur cluster binding"/>
    <property type="evidence" value="ECO:0007669"/>
    <property type="project" value="UniProtKB-KW"/>
</dbReference>
<dbReference type="InterPro" id="IPR001155">
    <property type="entry name" value="OxRdtase_FMN_N"/>
</dbReference>
<evidence type="ECO:0000256" key="5">
    <source>
        <dbReference type="ARBA" id="ARBA00022643"/>
    </source>
</evidence>
<dbReference type="CDD" id="cd02930">
    <property type="entry name" value="DCR_FMN"/>
    <property type="match status" value="1"/>
</dbReference>
<dbReference type="Pfam" id="PF00724">
    <property type="entry name" value="Oxidored_FMN"/>
    <property type="match status" value="1"/>
</dbReference>